<comment type="caution">
    <text evidence="1">The sequence shown here is derived from an EMBL/GenBank/DDBJ whole genome shotgun (WGS) entry which is preliminary data.</text>
</comment>
<dbReference type="Proteomes" id="UP001199816">
    <property type="component" value="Unassembled WGS sequence"/>
</dbReference>
<dbReference type="SUPFAM" id="SSF82185">
    <property type="entry name" value="Histone H3 K4-specific methyltransferase SET7/9 N-terminal domain"/>
    <property type="match status" value="1"/>
</dbReference>
<sequence length="126" mass="14302">MKKCIYIILMVSIAACLSKGKSNLYDLDNYYLVPDPNNSLDTGGRLYLYKKDTSYSALKINKGAGDSVIVFFHKMKKNGPFTVYLNGKIGFKHNYKNGVQDGAQLWFNENGDTTSREYYKDGVKME</sequence>
<dbReference type="PROSITE" id="PS51257">
    <property type="entry name" value="PROKAR_LIPOPROTEIN"/>
    <property type="match status" value="1"/>
</dbReference>
<evidence type="ECO:0000313" key="2">
    <source>
        <dbReference type="Proteomes" id="UP001199816"/>
    </source>
</evidence>
<dbReference type="RefSeq" id="WP_231002741.1">
    <property type="nucleotide sequence ID" value="NZ_JAJNEC010000003.1"/>
</dbReference>
<reference evidence="1 2" key="1">
    <citation type="submission" date="2021-11" db="EMBL/GenBank/DDBJ databases">
        <title>Genomic of Niabella pedocola.</title>
        <authorList>
            <person name="Wu T."/>
        </authorList>
    </citation>
    <scope>NUCLEOTIDE SEQUENCE [LARGE SCALE GENOMIC DNA]</scope>
    <source>
        <strain evidence="1 2">JCM 31011</strain>
    </source>
</reference>
<dbReference type="Gene3D" id="2.20.110.10">
    <property type="entry name" value="Histone H3 K4-specific methyltransferase SET7/9 N-terminal domain"/>
    <property type="match status" value="1"/>
</dbReference>
<evidence type="ECO:0008006" key="3">
    <source>
        <dbReference type="Google" id="ProtNLM"/>
    </source>
</evidence>
<protein>
    <recommendedName>
        <fullName evidence="3">C-type lysozyme inhibitor domain-containing protein</fullName>
    </recommendedName>
</protein>
<dbReference type="EMBL" id="JAJNEC010000003">
    <property type="protein sequence ID" value="MCD2421840.1"/>
    <property type="molecule type" value="Genomic_DNA"/>
</dbReference>
<organism evidence="1 2">
    <name type="scientific">Niabella pedocola</name>
    <dbReference type="NCBI Taxonomy" id="1752077"/>
    <lineage>
        <taxon>Bacteria</taxon>
        <taxon>Pseudomonadati</taxon>
        <taxon>Bacteroidota</taxon>
        <taxon>Chitinophagia</taxon>
        <taxon>Chitinophagales</taxon>
        <taxon>Chitinophagaceae</taxon>
        <taxon>Niabella</taxon>
    </lineage>
</organism>
<evidence type="ECO:0000313" key="1">
    <source>
        <dbReference type="EMBL" id="MCD2421840.1"/>
    </source>
</evidence>
<name>A0ABS8PLU0_9BACT</name>
<gene>
    <name evidence="1" type="ORF">LQ567_03645</name>
</gene>
<proteinExistence type="predicted"/>
<accession>A0ABS8PLU0</accession>
<keyword evidence="2" id="KW-1185">Reference proteome</keyword>